<dbReference type="KEGG" id="agv:OJF2_45380"/>
<dbReference type="Pfam" id="PF19915">
    <property type="entry name" value="bpX0"/>
    <property type="match status" value="1"/>
</dbReference>
<name>A0A5B9W7T2_9BACT</name>
<feature type="domain" description="MoxR-vWA-beta-propeller ternary system" evidence="1">
    <location>
        <begin position="39"/>
        <end position="122"/>
    </location>
</feature>
<sequence>MRVDDYLAIPEDYGRWLGGLRWGEGGEVVEYAADDPEIGLTFALNAEVALFLEGVAARGGFPHFAFVLHFLHLLGFGSRHAAGPGTARVAAHEELARAFRETGRSLRNAGALCAVACRDIPAVADPPRWDRLQVRLKERAPMGFAILRRYSGEEPPLGPEAFDARARAALREWSADELRHWLRHGTGPIPRVGDAIARALPVPLAEAIAALEDRPRLKGVGGLVAHLDGALALPPRSLTGAELPLGGYNDVANRGLPEHILPGQLALDPDEFLRRFAARELLYYHREEPHAPSARELVLVLDQGVRTWGDVRLVLAAAAVALARQGERRGLAIRLATTGDDAGPTAIEGLGVEALGEVLESSDLSPNPGSALARALHPTGEGPVARDVVLLTHPRSLTEADVLAASRAAVGDSRLFAVAADAEGEVGLSEFRGGAPVAIARCRVNLEDARSPRPEAVPAAASPSRWRGDVEPIGFPFSFGAMARVSDSHFAFDDAGDWLLLASQHGLLHAWRADGSASEMLPRARAEGQVLDKVHAVVGVAGGFLVVGTAGHLSVAAHYDWRSRTCTATQVDVTPGLELGWHYFRQLHSVVGGIGRQPFVAFDLGKLGRREPEGHEAPSSPRESQAMDLFRQGTAELVVVRNGRIPPPPSRAIELHHDTGEVAARDDRGSWHFHVQLSEGRRELAGGAIVQARWNEQTLALLVGAPDGRRTLYVFSATRPWRLLGEFPCPRDVRDFAMSRDGRRIAWRQGERQIACRVVGDVGPPSLVTPRGRSHPDLKVELGPQFLTVQAGRHAHLVRWDRGPLQLTRTVGDVDTLLARAFVHAPPRAAATGGPARDAEPAGGRRFVASADTPNLKVAVDRFGQVAILDRSGEPACMLLVFRDLIAAWSPDGTRIGPIPMLGGPPTPGGEERIGAAIRAAAAPRRAPR</sequence>
<organism evidence="2 3">
    <name type="scientific">Aquisphaera giovannonii</name>
    <dbReference type="NCBI Taxonomy" id="406548"/>
    <lineage>
        <taxon>Bacteria</taxon>
        <taxon>Pseudomonadati</taxon>
        <taxon>Planctomycetota</taxon>
        <taxon>Planctomycetia</taxon>
        <taxon>Isosphaerales</taxon>
        <taxon>Isosphaeraceae</taxon>
        <taxon>Aquisphaera</taxon>
    </lineage>
</organism>
<dbReference type="InterPro" id="IPR045554">
    <property type="entry name" value="bpX0"/>
</dbReference>
<dbReference type="EMBL" id="CP042997">
    <property type="protein sequence ID" value="QEH35980.1"/>
    <property type="molecule type" value="Genomic_DNA"/>
</dbReference>
<dbReference type="AlphaFoldDB" id="A0A5B9W7T2"/>
<evidence type="ECO:0000259" key="1">
    <source>
        <dbReference type="Pfam" id="PF19915"/>
    </source>
</evidence>
<accession>A0A5B9W7T2</accession>
<dbReference type="InterPro" id="IPR011044">
    <property type="entry name" value="Quino_amine_DH_bsu"/>
</dbReference>
<gene>
    <name evidence="2" type="ORF">OJF2_45380</name>
</gene>
<dbReference type="SUPFAM" id="SSF50969">
    <property type="entry name" value="YVTN repeat-like/Quinoprotein amine dehydrogenase"/>
    <property type="match status" value="1"/>
</dbReference>
<keyword evidence="3" id="KW-1185">Reference proteome</keyword>
<evidence type="ECO:0000313" key="2">
    <source>
        <dbReference type="EMBL" id="QEH35980.1"/>
    </source>
</evidence>
<reference evidence="2 3" key="1">
    <citation type="submission" date="2019-08" db="EMBL/GenBank/DDBJ databases">
        <title>Deep-cultivation of Planctomycetes and their phenomic and genomic characterization uncovers novel biology.</title>
        <authorList>
            <person name="Wiegand S."/>
            <person name="Jogler M."/>
            <person name="Boedeker C."/>
            <person name="Pinto D."/>
            <person name="Vollmers J."/>
            <person name="Rivas-Marin E."/>
            <person name="Kohn T."/>
            <person name="Peeters S.H."/>
            <person name="Heuer A."/>
            <person name="Rast P."/>
            <person name="Oberbeckmann S."/>
            <person name="Bunk B."/>
            <person name="Jeske O."/>
            <person name="Meyerdierks A."/>
            <person name="Storesund J.E."/>
            <person name="Kallscheuer N."/>
            <person name="Luecker S."/>
            <person name="Lage O.M."/>
            <person name="Pohl T."/>
            <person name="Merkel B.J."/>
            <person name="Hornburger P."/>
            <person name="Mueller R.-W."/>
            <person name="Bruemmer F."/>
            <person name="Labrenz M."/>
            <person name="Spormann A.M."/>
            <person name="Op den Camp H."/>
            <person name="Overmann J."/>
            <person name="Amann R."/>
            <person name="Jetten M.S.M."/>
            <person name="Mascher T."/>
            <person name="Medema M.H."/>
            <person name="Devos D.P."/>
            <person name="Kaster A.-K."/>
            <person name="Ovreas L."/>
            <person name="Rohde M."/>
            <person name="Galperin M.Y."/>
            <person name="Jogler C."/>
        </authorList>
    </citation>
    <scope>NUCLEOTIDE SEQUENCE [LARGE SCALE GENOMIC DNA]</scope>
    <source>
        <strain evidence="2 3">OJF2</strain>
    </source>
</reference>
<dbReference type="Proteomes" id="UP000324233">
    <property type="component" value="Chromosome"/>
</dbReference>
<protein>
    <recommendedName>
        <fullName evidence="1">MoxR-vWA-beta-propeller ternary system domain-containing protein</fullName>
    </recommendedName>
</protein>
<dbReference type="SUPFAM" id="SSF69322">
    <property type="entry name" value="Tricorn protease domain 2"/>
    <property type="match status" value="1"/>
</dbReference>
<evidence type="ECO:0000313" key="3">
    <source>
        <dbReference type="Proteomes" id="UP000324233"/>
    </source>
</evidence>
<proteinExistence type="predicted"/>